<evidence type="ECO:0000256" key="4">
    <source>
        <dbReference type="ARBA" id="ARBA00022840"/>
    </source>
</evidence>
<evidence type="ECO:0000256" key="1">
    <source>
        <dbReference type="ARBA" id="ARBA00022679"/>
    </source>
</evidence>
<dbReference type="GeneID" id="110799607"/>
<dbReference type="InterPro" id="IPR000719">
    <property type="entry name" value="Prot_kinase_dom"/>
</dbReference>
<dbReference type="KEGG" id="soe:110799607"/>
<keyword evidence="8" id="KW-1185">Reference proteome</keyword>
<dbReference type="PROSITE" id="PS00107">
    <property type="entry name" value="PROTEIN_KINASE_ATP"/>
    <property type="match status" value="1"/>
</dbReference>
<proteinExistence type="inferred from homology"/>
<dbReference type="PANTHER" id="PTHR48055:SF55">
    <property type="entry name" value="PROTEIN KINASE DOMAIN-CONTAINING PROTEIN"/>
    <property type="match status" value="1"/>
</dbReference>
<dbReference type="Gene3D" id="1.10.510.10">
    <property type="entry name" value="Transferase(Phosphotransferase) domain 1"/>
    <property type="match status" value="1"/>
</dbReference>
<dbReference type="PROSITE" id="PS50011">
    <property type="entry name" value="PROTEIN_KINASE_DOM"/>
    <property type="match status" value="1"/>
</dbReference>
<dbReference type="Gene3D" id="3.30.200.20">
    <property type="entry name" value="Phosphorylase Kinase, domain 1"/>
    <property type="match status" value="1"/>
</dbReference>
<dbReference type="Proteomes" id="UP000813463">
    <property type="component" value="Chromosome 4"/>
</dbReference>
<reference evidence="9" key="2">
    <citation type="submission" date="2025-08" db="UniProtKB">
        <authorList>
            <consortium name="RefSeq"/>
        </authorList>
    </citation>
    <scope>IDENTIFICATION</scope>
    <source>
        <tissue evidence="9">Leaf</tissue>
    </source>
</reference>
<name>A0A9R0J3J8_SPIOL</name>
<reference evidence="8" key="1">
    <citation type="journal article" date="2021" name="Nat. Commun.">
        <title>Genomic analyses provide insights into spinach domestication and the genetic basis of agronomic traits.</title>
        <authorList>
            <person name="Cai X."/>
            <person name="Sun X."/>
            <person name="Xu C."/>
            <person name="Sun H."/>
            <person name="Wang X."/>
            <person name="Ge C."/>
            <person name="Zhang Z."/>
            <person name="Wang Q."/>
            <person name="Fei Z."/>
            <person name="Jiao C."/>
            <person name="Wang Q."/>
        </authorList>
    </citation>
    <scope>NUCLEOTIDE SEQUENCE [LARGE SCALE GENOMIC DNA]</scope>
    <source>
        <strain evidence="8">cv. Varoflay</strain>
    </source>
</reference>
<organism evidence="8 9">
    <name type="scientific">Spinacia oleracea</name>
    <name type="common">Spinach</name>
    <dbReference type="NCBI Taxonomy" id="3562"/>
    <lineage>
        <taxon>Eukaryota</taxon>
        <taxon>Viridiplantae</taxon>
        <taxon>Streptophyta</taxon>
        <taxon>Embryophyta</taxon>
        <taxon>Tracheophyta</taxon>
        <taxon>Spermatophyta</taxon>
        <taxon>Magnoliopsida</taxon>
        <taxon>eudicotyledons</taxon>
        <taxon>Gunneridae</taxon>
        <taxon>Pentapetalae</taxon>
        <taxon>Caryophyllales</taxon>
        <taxon>Chenopodiaceae</taxon>
        <taxon>Chenopodioideae</taxon>
        <taxon>Anserineae</taxon>
        <taxon>Spinacia</taxon>
    </lineage>
</organism>
<dbReference type="SUPFAM" id="SSF56112">
    <property type="entry name" value="Protein kinase-like (PK-like)"/>
    <property type="match status" value="1"/>
</dbReference>
<dbReference type="GO" id="GO:0005524">
    <property type="term" value="F:ATP binding"/>
    <property type="evidence" value="ECO:0007669"/>
    <property type="project" value="UniProtKB-UniRule"/>
</dbReference>
<evidence type="ECO:0000313" key="9">
    <source>
        <dbReference type="RefSeq" id="XP_021860579.2"/>
    </source>
</evidence>
<dbReference type="InterPro" id="IPR017441">
    <property type="entry name" value="Protein_kinase_ATP_BS"/>
</dbReference>
<protein>
    <submittedName>
        <fullName evidence="9">Probable LRR receptor-like serine/threonine-protein kinase At3g47570 isoform X1</fullName>
    </submittedName>
</protein>
<dbReference type="SMART" id="SM00220">
    <property type="entry name" value="S_TKc"/>
    <property type="match status" value="1"/>
</dbReference>
<dbReference type="AlphaFoldDB" id="A0A9R0J3J8"/>
<keyword evidence="1" id="KW-0808">Transferase</keyword>
<gene>
    <name evidence="9" type="primary">LOC110799607</name>
</gene>
<feature type="domain" description="Protein kinase" evidence="7">
    <location>
        <begin position="24"/>
        <end position="280"/>
    </location>
</feature>
<keyword evidence="4 5" id="KW-0067">ATP-binding</keyword>
<dbReference type="GO" id="GO:0004674">
    <property type="term" value="F:protein serine/threonine kinase activity"/>
    <property type="evidence" value="ECO:0007669"/>
    <property type="project" value="UniProtKB-KW"/>
</dbReference>
<dbReference type="InterPro" id="IPR008271">
    <property type="entry name" value="Ser/Thr_kinase_AS"/>
</dbReference>
<keyword evidence="2 5" id="KW-0547">Nucleotide-binding</keyword>
<accession>A0A9R0J3J8</accession>
<dbReference type="GO" id="GO:0005886">
    <property type="term" value="C:plasma membrane"/>
    <property type="evidence" value="ECO:0007669"/>
    <property type="project" value="UniProtKB-SubCell"/>
</dbReference>
<evidence type="ECO:0000256" key="6">
    <source>
        <dbReference type="RuleBase" id="RU000304"/>
    </source>
</evidence>
<evidence type="ECO:0000256" key="3">
    <source>
        <dbReference type="ARBA" id="ARBA00022777"/>
    </source>
</evidence>
<dbReference type="InterPro" id="IPR011009">
    <property type="entry name" value="Kinase-like_dom_sf"/>
</dbReference>
<evidence type="ECO:0000313" key="8">
    <source>
        <dbReference type="Proteomes" id="UP000813463"/>
    </source>
</evidence>
<dbReference type="InterPro" id="IPR051564">
    <property type="entry name" value="LRR_receptor-like_kinase"/>
</dbReference>
<dbReference type="PANTHER" id="PTHR48055">
    <property type="entry name" value="LEUCINE-RICH REPEAT RECEPTOR PROTEIN KINASE EMS1"/>
    <property type="match status" value="1"/>
</dbReference>
<dbReference type="PROSITE" id="PS00108">
    <property type="entry name" value="PROTEIN_KINASE_ST"/>
    <property type="match status" value="1"/>
</dbReference>
<sequence>MQRKKSLFHRQTHYNMLLKATDGFSSRNLLGSGSFGSVYKGMLDGKMIAVKVLNLQQRGGSKSFMAECETLKNIRHRNLVGILTACSSIDFQRNEFKALVYEYMPNGNVERWLYDDRNLSLLQRLDLAIDVAHALNYLHHECGNLIVHCDLKPSNILLDNDMVARVADFGLSKVLSQPLHPNQSSSIGVRGTIGYVAPEYGVGSGASPEADIYSYGILLLELVTRRRPTDYMFKEGFNLHMYAKAALPDQVLQIVDSTLMEDESDDEAGEMEPRTQQAMLQKREECMMLMVKIRVACSSHLPHERMKINEALSVLLKAKNMLCSPRHRGNFPRGA</sequence>
<dbReference type="RefSeq" id="XP_021860579.2">
    <property type="nucleotide sequence ID" value="XM_022004887.2"/>
</dbReference>
<evidence type="ECO:0000259" key="7">
    <source>
        <dbReference type="PROSITE" id="PS50011"/>
    </source>
</evidence>
<keyword evidence="3" id="KW-0418">Kinase</keyword>
<comment type="similarity">
    <text evidence="6">Belongs to the protein kinase superfamily.</text>
</comment>
<evidence type="ECO:0000256" key="5">
    <source>
        <dbReference type="PROSITE-ProRule" id="PRU10141"/>
    </source>
</evidence>
<dbReference type="Pfam" id="PF00069">
    <property type="entry name" value="Pkinase"/>
    <property type="match status" value="1"/>
</dbReference>
<evidence type="ECO:0000256" key="2">
    <source>
        <dbReference type="ARBA" id="ARBA00022741"/>
    </source>
</evidence>
<keyword evidence="6" id="KW-0723">Serine/threonine-protein kinase</keyword>
<feature type="binding site" evidence="5">
    <location>
        <position position="51"/>
    </location>
    <ligand>
        <name>ATP</name>
        <dbReference type="ChEBI" id="CHEBI:30616"/>
    </ligand>
</feature>